<dbReference type="HOGENOM" id="CLU_1799449_0_0_1"/>
<reference evidence="1" key="1">
    <citation type="journal article" date="2013" name="Nat. Commun.">
        <title>Whole-genome sequencing of Oryza brachyantha reveals mechanisms underlying Oryza genome evolution.</title>
        <authorList>
            <person name="Chen J."/>
            <person name="Huang Q."/>
            <person name="Gao D."/>
            <person name="Wang J."/>
            <person name="Lang Y."/>
            <person name="Liu T."/>
            <person name="Li B."/>
            <person name="Bai Z."/>
            <person name="Luis Goicoechea J."/>
            <person name="Liang C."/>
            <person name="Chen C."/>
            <person name="Zhang W."/>
            <person name="Sun S."/>
            <person name="Liao Y."/>
            <person name="Zhang X."/>
            <person name="Yang L."/>
            <person name="Song C."/>
            <person name="Wang M."/>
            <person name="Shi J."/>
            <person name="Liu G."/>
            <person name="Liu J."/>
            <person name="Zhou H."/>
            <person name="Zhou W."/>
            <person name="Yu Q."/>
            <person name="An N."/>
            <person name="Chen Y."/>
            <person name="Cai Q."/>
            <person name="Wang B."/>
            <person name="Liu B."/>
            <person name="Min J."/>
            <person name="Huang Y."/>
            <person name="Wu H."/>
            <person name="Li Z."/>
            <person name="Zhang Y."/>
            <person name="Yin Y."/>
            <person name="Song W."/>
            <person name="Jiang J."/>
            <person name="Jackson S.A."/>
            <person name="Wing R.A."/>
            <person name="Wang J."/>
            <person name="Chen M."/>
        </authorList>
    </citation>
    <scope>NUCLEOTIDE SEQUENCE [LARGE SCALE GENOMIC DNA]</scope>
    <source>
        <strain evidence="1">cv. IRGC 101232</strain>
    </source>
</reference>
<evidence type="ECO:0008006" key="3">
    <source>
        <dbReference type="Google" id="ProtNLM"/>
    </source>
</evidence>
<evidence type="ECO:0000313" key="1">
    <source>
        <dbReference type="EnsemblPlants" id="OB07G13490.1"/>
    </source>
</evidence>
<dbReference type="OMA" id="INAQWAV"/>
<reference evidence="1" key="2">
    <citation type="submission" date="2013-04" db="UniProtKB">
        <authorList>
            <consortium name="EnsemblPlants"/>
        </authorList>
    </citation>
    <scope>IDENTIFICATION</scope>
</reference>
<dbReference type="PANTHER" id="PTHR31205:SF39">
    <property type="entry name" value="OS08G0164400 PROTEIN"/>
    <property type="match status" value="1"/>
</dbReference>
<dbReference type="PANTHER" id="PTHR31205">
    <property type="entry name" value="ACTIN CROSS-LINKING PROTEIN (DUF569)"/>
    <property type="match status" value="1"/>
</dbReference>
<sequence>MDLFHGVEFAVLQMWQCESYLLVDEDGRSVYHGSLGGGAYLINAQWAVEEIVAGAPPTRTRYVLLRGAYGRYLGTGAPDARDRNRERCPCCPLHCYSLEASQRDRDEPEVDDIMWQAIGCRGVPCEVGDRAGPPKIMGHKIYEV</sequence>
<accession>J3MIW7</accession>
<dbReference type="EnsemblPlants" id="OB07G13490.1">
    <property type="protein sequence ID" value="OB07G13490.1"/>
    <property type="gene ID" value="OB07G13490"/>
</dbReference>
<keyword evidence="2" id="KW-1185">Reference proteome</keyword>
<dbReference type="Gramene" id="OB07G13490.1">
    <property type="protein sequence ID" value="OB07G13490.1"/>
    <property type="gene ID" value="OB07G13490"/>
</dbReference>
<dbReference type="AlphaFoldDB" id="J3MIW7"/>
<organism evidence="1">
    <name type="scientific">Oryza brachyantha</name>
    <name type="common">malo sina</name>
    <dbReference type="NCBI Taxonomy" id="4533"/>
    <lineage>
        <taxon>Eukaryota</taxon>
        <taxon>Viridiplantae</taxon>
        <taxon>Streptophyta</taxon>
        <taxon>Embryophyta</taxon>
        <taxon>Tracheophyta</taxon>
        <taxon>Spermatophyta</taxon>
        <taxon>Magnoliopsida</taxon>
        <taxon>Liliopsida</taxon>
        <taxon>Poales</taxon>
        <taxon>Poaceae</taxon>
        <taxon>BOP clade</taxon>
        <taxon>Oryzoideae</taxon>
        <taxon>Oryzeae</taxon>
        <taxon>Oryzinae</taxon>
        <taxon>Oryza</taxon>
    </lineage>
</organism>
<protein>
    <recommendedName>
        <fullName evidence="3">DUF569 domain-containing protein</fullName>
    </recommendedName>
</protein>
<proteinExistence type="predicted"/>
<name>J3MIW7_ORYBR</name>
<dbReference type="Proteomes" id="UP000006038">
    <property type="component" value="Chromosome 7"/>
</dbReference>
<evidence type="ECO:0000313" key="2">
    <source>
        <dbReference type="Proteomes" id="UP000006038"/>
    </source>
</evidence>